<feature type="compositionally biased region" description="Basic and acidic residues" evidence="6">
    <location>
        <begin position="88"/>
        <end position="99"/>
    </location>
</feature>
<evidence type="ECO:0000256" key="4">
    <source>
        <dbReference type="ARBA" id="ARBA00022833"/>
    </source>
</evidence>
<dbReference type="EMBL" id="KQ971348">
    <property type="protein sequence ID" value="EFA04797.1"/>
    <property type="molecule type" value="Genomic_DNA"/>
</dbReference>
<evidence type="ECO:0000313" key="8">
    <source>
        <dbReference type="EMBL" id="EFA04797.1"/>
    </source>
</evidence>
<protein>
    <recommendedName>
        <fullName evidence="7">FLYWCH-type domain-containing protein</fullName>
    </recommendedName>
</protein>
<accession>D2A4D9</accession>
<dbReference type="GO" id="GO:0006357">
    <property type="term" value="P:regulation of transcription by RNA polymerase II"/>
    <property type="evidence" value="ECO:0000318"/>
    <property type="project" value="GO_Central"/>
</dbReference>
<feature type="region of interest" description="Disordered" evidence="6">
    <location>
        <begin position="88"/>
        <end position="107"/>
    </location>
</feature>
<dbReference type="SUPFAM" id="SSF140996">
    <property type="entry name" value="Hermes dimerisation domain"/>
    <property type="match status" value="1"/>
</dbReference>
<keyword evidence="5" id="KW-0539">Nucleus</keyword>
<dbReference type="AlphaFoldDB" id="D2A4D9"/>
<reference evidence="8 9" key="2">
    <citation type="journal article" date="2010" name="Nucleic Acids Res.">
        <title>BeetleBase in 2010: revisions to provide comprehensive genomic information for Tribolium castaneum.</title>
        <authorList>
            <person name="Kim H.S."/>
            <person name="Murphy T."/>
            <person name="Xia J."/>
            <person name="Caragea D."/>
            <person name="Park Y."/>
            <person name="Beeman R.W."/>
            <person name="Lorenzen M.D."/>
            <person name="Butcher S."/>
            <person name="Manak J.R."/>
            <person name="Brown S.J."/>
        </authorList>
    </citation>
    <scope>GENOME REANNOTATION</scope>
    <source>
        <strain evidence="8 9">Georgia GA2</strain>
    </source>
</reference>
<dbReference type="Pfam" id="PF04500">
    <property type="entry name" value="FLYWCH"/>
    <property type="match status" value="1"/>
</dbReference>
<evidence type="ECO:0000256" key="1">
    <source>
        <dbReference type="ARBA" id="ARBA00004123"/>
    </source>
</evidence>
<reference evidence="8 9" key="1">
    <citation type="journal article" date="2008" name="Nature">
        <title>The genome of the model beetle and pest Tribolium castaneum.</title>
        <authorList>
            <consortium name="Tribolium Genome Sequencing Consortium"/>
            <person name="Richards S."/>
            <person name="Gibbs R.A."/>
            <person name="Weinstock G.M."/>
            <person name="Brown S.J."/>
            <person name="Denell R."/>
            <person name="Beeman R.W."/>
            <person name="Gibbs R."/>
            <person name="Beeman R.W."/>
            <person name="Brown S.J."/>
            <person name="Bucher G."/>
            <person name="Friedrich M."/>
            <person name="Grimmelikhuijzen C.J."/>
            <person name="Klingler M."/>
            <person name="Lorenzen M."/>
            <person name="Richards S."/>
            <person name="Roth S."/>
            <person name="Schroder R."/>
            <person name="Tautz D."/>
            <person name="Zdobnov E.M."/>
            <person name="Muzny D."/>
            <person name="Gibbs R.A."/>
            <person name="Weinstock G.M."/>
            <person name="Attaway T."/>
            <person name="Bell S."/>
            <person name="Buhay C.J."/>
            <person name="Chandrabose M.N."/>
            <person name="Chavez D."/>
            <person name="Clerk-Blankenburg K.P."/>
            <person name="Cree A."/>
            <person name="Dao M."/>
            <person name="Davis C."/>
            <person name="Chacko J."/>
            <person name="Dinh H."/>
            <person name="Dugan-Rocha S."/>
            <person name="Fowler G."/>
            <person name="Garner T.T."/>
            <person name="Garnes J."/>
            <person name="Gnirke A."/>
            <person name="Hawes A."/>
            <person name="Hernandez J."/>
            <person name="Hines S."/>
            <person name="Holder M."/>
            <person name="Hume J."/>
            <person name="Jhangiani S.N."/>
            <person name="Joshi V."/>
            <person name="Khan Z.M."/>
            <person name="Jackson L."/>
            <person name="Kovar C."/>
            <person name="Kowis A."/>
            <person name="Lee S."/>
            <person name="Lewis L.R."/>
            <person name="Margolis J."/>
            <person name="Morgan M."/>
            <person name="Nazareth L.V."/>
            <person name="Nguyen N."/>
            <person name="Okwuonu G."/>
            <person name="Parker D."/>
            <person name="Richards S."/>
            <person name="Ruiz S.J."/>
            <person name="Santibanez J."/>
            <person name="Savard J."/>
            <person name="Scherer S.E."/>
            <person name="Schneider B."/>
            <person name="Sodergren E."/>
            <person name="Tautz D."/>
            <person name="Vattahil S."/>
            <person name="Villasana D."/>
            <person name="White C.S."/>
            <person name="Wright R."/>
            <person name="Park Y."/>
            <person name="Beeman R.W."/>
            <person name="Lord J."/>
            <person name="Oppert B."/>
            <person name="Lorenzen M."/>
            <person name="Brown S."/>
            <person name="Wang L."/>
            <person name="Savard J."/>
            <person name="Tautz D."/>
            <person name="Richards S."/>
            <person name="Weinstock G."/>
            <person name="Gibbs R.A."/>
            <person name="Liu Y."/>
            <person name="Worley K."/>
            <person name="Weinstock G."/>
            <person name="Elsik C.G."/>
            <person name="Reese J.T."/>
            <person name="Elhaik E."/>
            <person name="Landan G."/>
            <person name="Graur D."/>
            <person name="Arensburger P."/>
            <person name="Atkinson P."/>
            <person name="Beeman R.W."/>
            <person name="Beidler J."/>
            <person name="Brown S.J."/>
            <person name="Demuth J.P."/>
            <person name="Drury D.W."/>
            <person name="Du Y.Z."/>
            <person name="Fujiwara H."/>
            <person name="Lorenzen M."/>
            <person name="Maselli V."/>
            <person name="Osanai M."/>
            <person name="Park Y."/>
            <person name="Robertson H.M."/>
            <person name="Tu Z."/>
            <person name="Wang J.J."/>
            <person name="Wang S."/>
            <person name="Richards S."/>
            <person name="Song H."/>
            <person name="Zhang L."/>
            <person name="Sodergren E."/>
            <person name="Werner D."/>
            <person name="Stanke M."/>
            <person name="Morgenstern B."/>
            <person name="Solovyev V."/>
            <person name="Kosarev P."/>
            <person name="Brown G."/>
            <person name="Chen H.C."/>
            <person name="Ermolaeva O."/>
            <person name="Hlavina W."/>
            <person name="Kapustin Y."/>
            <person name="Kiryutin B."/>
            <person name="Kitts P."/>
            <person name="Maglott D."/>
            <person name="Pruitt K."/>
            <person name="Sapojnikov V."/>
            <person name="Souvorov A."/>
            <person name="Mackey A.J."/>
            <person name="Waterhouse R.M."/>
            <person name="Wyder S."/>
            <person name="Zdobnov E.M."/>
            <person name="Zdobnov E.M."/>
            <person name="Wyder S."/>
            <person name="Kriventseva E.V."/>
            <person name="Kadowaki T."/>
            <person name="Bork P."/>
            <person name="Aranda M."/>
            <person name="Bao R."/>
            <person name="Beermann A."/>
            <person name="Berns N."/>
            <person name="Bolognesi R."/>
            <person name="Bonneton F."/>
            <person name="Bopp D."/>
            <person name="Brown S.J."/>
            <person name="Bucher G."/>
            <person name="Butts T."/>
            <person name="Chaumot A."/>
            <person name="Denell R.E."/>
            <person name="Ferrier D.E."/>
            <person name="Friedrich M."/>
            <person name="Gordon C.M."/>
            <person name="Jindra M."/>
            <person name="Klingler M."/>
            <person name="Lan Q."/>
            <person name="Lattorff H.M."/>
            <person name="Laudet V."/>
            <person name="von Levetsow C."/>
            <person name="Liu Z."/>
            <person name="Lutz R."/>
            <person name="Lynch J.A."/>
            <person name="da Fonseca R.N."/>
            <person name="Posnien N."/>
            <person name="Reuter R."/>
            <person name="Roth S."/>
            <person name="Savard J."/>
            <person name="Schinko J.B."/>
            <person name="Schmitt C."/>
            <person name="Schoppmeier M."/>
            <person name="Schroder R."/>
            <person name="Shippy T.D."/>
            <person name="Simonnet F."/>
            <person name="Marques-Souza H."/>
            <person name="Tautz D."/>
            <person name="Tomoyasu Y."/>
            <person name="Trauner J."/>
            <person name="Van der Zee M."/>
            <person name="Vervoort M."/>
            <person name="Wittkopp N."/>
            <person name="Wimmer E.A."/>
            <person name="Yang X."/>
            <person name="Jones A.K."/>
            <person name="Sattelle D.B."/>
            <person name="Ebert P.R."/>
            <person name="Nelson D."/>
            <person name="Scott J.G."/>
            <person name="Beeman R.W."/>
            <person name="Muthukrishnan S."/>
            <person name="Kramer K.J."/>
            <person name="Arakane Y."/>
            <person name="Beeman R.W."/>
            <person name="Zhu Q."/>
            <person name="Hogenkamp D."/>
            <person name="Dixit R."/>
            <person name="Oppert B."/>
            <person name="Jiang H."/>
            <person name="Zou Z."/>
            <person name="Marshall J."/>
            <person name="Elpidina E."/>
            <person name="Vinokurov K."/>
            <person name="Oppert C."/>
            <person name="Zou Z."/>
            <person name="Evans J."/>
            <person name="Lu Z."/>
            <person name="Zhao P."/>
            <person name="Sumathipala N."/>
            <person name="Altincicek B."/>
            <person name="Vilcinskas A."/>
            <person name="Williams M."/>
            <person name="Hultmark D."/>
            <person name="Hetru C."/>
            <person name="Jiang H."/>
            <person name="Grimmelikhuijzen C.J."/>
            <person name="Hauser F."/>
            <person name="Cazzamali G."/>
            <person name="Williamson M."/>
            <person name="Park Y."/>
            <person name="Li B."/>
            <person name="Tanaka Y."/>
            <person name="Predel R."/>
            <person name="Neupert S."/>
            <person name="Schachtner J."/>
            <person name="Verleyen P."/>
            <person name="Raible F."/>
            <person name="Bork P."/>
            <person name="Friedrich M."/>
            <person name="Walden K.K."/>
            <person name="Robertson H.M."/>
            <person name="Angeli S."/>
            <person name="Foret S."/>
            <person name="Bucher G."/>
            <person name="Schuetz S."/>
            <person name="Maleszka R."/>
            <person name="Wimmer E.A."/>
            <person name="Beeman R.W."/>
            <person name="Lorenzen M."/>
            <person name="Tomoyasu Y."/>
            <person name="Miller S.C."/>
            <person name="Grossmann D."/>
            <person name="Bucher G."/>
        </authorList>
    </citation>
    <scope>NUCLEOTIDE SEQUENCE [LARGE SCALE GENOMIC DNA]</scope>
    <source>
        <strain evidence="8 9">Georgia GA2</strain>
    </source>
</reference>
<evidence type="ECO:0000256" key="6">
    <source>
        <dbReference type="SAM" id="MobiDB-lite"/>
    </source>
</evidence>
<comment type="subcellular location">
    <subcellularLocation>
        <location evidence="1">Nucleus</location>
    </subcellularLocation>
</comment>
<proteinExistence type="predicted"/>
<evidence type="ECO:0000256" key="5">
    <source>
        <dbReference type="ARBA" id="ARBA00023242"/>
    </source>
</evidence>
<organism evidence="8 9">
    <name type="scientific">Tribolium castaneum</name>
    <name type="common">Red flour beetle</name>
    <dbReference type="NCBI Taxonomy" id="7070"/>
    <lineage>
        <taxon>Eukaryota</taxon>
        <taxon>Metazoa</taxon>
        <taxon>Ecdysozoa</taxon>
        <taxon>Arthropoda</taxon>
        <taxon>Hexapoda</taxon>
        <taxon>Insecta</taxon>
        <taxon>Pterygota</taxon>
        <taxon>Neoptera</taxon>
        <taxon>Endopterygota</taxon>
        <taxon>Coleoptera</taxon>
        <taxon>Polyphaga</taxon>
        <taxon>Cucujiformia</taxon>
        <taxon>Tenebrionidae</taxon>
        <taxon>Tenebrionidae incertae sedis</taxon>
        <taxon>Tribolium</taxon>
    </lineage>
</organism>
<keyword evidence="9" id="KW-1185">Reference proteome</keyword>
<dbReference type="InterPro" id="IPR007588">
    <property type="entry name" value="Znf_FLYWCH"/>
</dbReference>
<keyword evidence="3" id="KW-0863">Zinc-finger</keyword>
<evidence type="ECO:0000259" key="7">
    <source>
        <dbReference type="Pfam" id="PF04500"/>
    </source>
</evidence>
<dbReference type="Proteomes" id="UP000007266">
    <property type="component" value="Linkage group 6"/>
</dbReference>
<dbReference type="InterPro" id="IPR052035">
    <property type="entry name" value="ZnF_BED_domain_contain"/>
</dbReference>
<dbReference type="GO" id="GO:0005634">
    <property type="term" value="C:nucleus"/>
    <property type="evidence" value="ECO:0000318"/>
    <property type="project" value="GO_Central"/>
</dbReference>
<dbReference type="Gene3D" id="2.20.25.240">
    <property type="match status" value="1"/>
</dbReference>
<keyword evidence="2" id="KW-0479">Metal-binding</keyword>
<evidence type="ECO:0000313" key="9">
    <source>
        <dbReference type="Proteomes" id="UP000007266"/>
    </source>
</evidence>
<evidence type="ECO:0000256" key="2">
    <source>
        <dbReference type="ARBA" id="ARBA00022723"/>
    </source>
</evidence>
<dbReference type="GO" id="GO:0008270">
    <property type="term" value="F:zinc ion binding"/>
    <property type="evidence" value="ECO:0007669"/>
    <property type="project" value="UniProtKB-KW"/>
</dbReference>
<feature type="domain" description="FLYWCH-type" evidence="7">
    <location>
        <begin position="8"/>
        <end position="66"/>
    </location>
</feature>
<dbReference type="HOGENOM" id="CLU_367754_0_0_1"/>
<dbReference type="eggNOG" id="ENOG502SCU2">
    <property type="taxonomic scope" value="Eukaryota"/>
</dbReference>
<keyword evidence="4" id="KW-0862">Zinc</keyword>
<dbReference type="InParanoid" id="D2A4D9"/>
<evidence type="ECO:0000256" key="3">
    <source>
        <dbReference type="ARBA" id="ARBA00022771"/>
    </source>
</evidence>
<dbReference type="PANTHER" id="PTHR46481">
    <property type="entry name" value="ZINC FINGER BED DOMAIN-CONTAINING PROTEIN 4"/>
    <property type="match status" value="1"/>
</dbReference>
<name>D2A4D9_TRICA</name>
<gene>
    <name evidence="8" type="primary">GLEAN_14846</name>
    <name evidence="8" type="ORF">TcasGA2_TC014846</name>
</gene>
<dbReference type="PANTHER" id="PTHR46481:SF10">
    <property type="entry name" value="ZINC FINGER BED DOMAIN-CONTAINING PROTEIN 39"/>
    <property type="match status" value="1"/>
</dbReference>
<sequence length="758" mass="86451">MSLKEMVSEKGNVMLVFDNLKFFKKDCLKSGEIMWCCGSRKCNAKLYTLGEGSDRIISRKQLDHNHEPNVAQIQRQIINVAAKRKATEEISSRPSKDDNLPSCSFESTSSTIPTVGADKAKCVETIEAHVQPTISKAFRTVHSYSATQIISACLGVEDLDQSHTADYIGNQILKTLEYWNIADEKVVAVTTGPQPQYHPKVRHANVVTDQRKIRGPQSFCYFVSEGLPYSRLEEDSLHQMGTRRVVYSNPGHLKKLESRDSAESVTPTSELLAPAKDLIENAHYALSFSETTNLVDKAVGEPNILELIRSYTDDFEGVNTLLYDVIPLLTHKSNQKRVKKNRRKLKKAVKKKVKPIIVNNCQFKFETPRSKNSKTTIGFLSYPRVATRKCDHNAHNIPLHGSFLLELDSSFEIRINDIVIKTHQPENPQNYYQNIELPPLELEETTTSRIYMNFDPMKLDTINLDELRQIQASLSVMNSKIDQIPEKTPSFRRYLISLVISTQSVIAVSSAQKKMSGAIKKKNGPIWNHFPAINSDIAKCNICRQSFSYKTCFLKLNEKTRKPQKQSSVYSYSQRKLNQSAKKKIDETLLRLFYMDFQPFRIVEDDGFKAFVHELNPNYELPVFPTYREYHPDAAFSKKIQKYENFRLSSHEFPSETPLYVSIKVAGSDVAGWNVGRDKNIGTAAVFAVDNACFREKKLKKASSRQGSKLREEVFYSRTRVNQGKRVDRRDDSNWMKPAIFGKSSKDQSDFGATFNYE</sequence>